<dbReference type="InterPro" id="IPR053151">
    <property type="entry name" value="RNase_H-like"/>
</dbReference>
<dbReference type="Gene3D" id="3.30.420.10">
    <property type="entry name" value="Ribonuclease H-like superfamily/Ribonuclease H"/>
    <property type="match status" value="1"/>
</dbReference>
<proteinExistence type="predicted"/>
<dbReference type="PANTHER" id="PTHR47723:SF21">
    <property type="entry name" value="POLYNUCLEOTIDYL TRANSFERASE, RIBONUCLEASE H-LIKE SUPERFAMILY PROTEIN"/>
    <property type="match status" value="1"/>
</dbReference>
<dbReference type="PANTHER" id="PTHR47723">
    <property type="entry name" value="OS05G0353850 PROTEIN"/>
    <property type="match status" value="1"/>
</dbReference>
<accession>A0A6P5ZMN0</accession>
<feature type="compositionally biased region" description="Basic and acidic residues" evidence="1">
    <location>
        <begin position="1"/>
        <end position="17"/>
    </location>
</feature>
<evidence type="ECO:0000259" key="2">
    <source>
        <dbReference type="Pfam" id="PF13456"/>
    </source>
</evidence>
<dbReference type="InterPro" id="IPR036397">
    <property type="entry name" value="RNaseH_sf"/>
</dbReference>
<dbReference type="GO" id="GO:0004523">
    <property type="term" value="F:RNA-DNA hybrid ribonuclease activity"/>
    <property type="evidence" value="ECO:0007669"/>
    <property type="project" value="InterPro"/>
</dbReference>
<evidence type="ECO:0000313" key="3">
    <source>
        <dbReference type="Proteomes" id="UP000515121"/>
    </source>
</evidence>
<sequence length="183" mass="20660">MARTMDNKSSFKSDNRKQTVLVGCHEAQKRQTNKPGSEKKLWKAPKYNHYKVNFDGAFRAATREAGIGVVIRDYKRDVLGAMSRPVTNVDNAMHVERLAVVKAIEFASYMGFNKIELEGDALSIIKLLKHEAVDLSLIENIMKEVQFKLRHMAGSHCSHIRRKANEAAHTITKLAVGTYETKC</sequence>
<feature type="region of interest" description="Disordered" evidence="1">
    <location>
        <begin position="1"/>
        <end position="20"/>
    </location>
</feature>
<gene>
    <name evidence="4" type="primary">LOC111302415</name>
</gene>
<dbReference type="InterPro" id="IPR044730">
    <property type="entry name" value="RNase_H-like_dom_plant"/>
</dbReference>
<dbReference type="RefSeq" id="XP_022754074.1">
    <property type="nucleotide sequence ID" value="XM_022898339.1"/>
</dbReference>
<feature type="domain" description="RNase H type-1" evidence="2">
    <location>
        <begin position="53"/>
        <end position="174"/>
    </location>
</feature>
<dbReference type="GeneID" id="111302415"/>
<dbReference type="InterPro" id="IPR002156">
    <property type="entry name" value="RNaseH_domain"/>
</dbReference>
<evidence type="ECO:0000313" key="4">
    <source>
        <dbReference type="RefSeq" id="XP_022754074.1"/>
    </source>
</evidence>
<name>A0A6P5ZMN0_DURZI</name>
<evidence type="ECO:0000256" key="1">
    <source>
        <dbReference type="SAM" id="MobiDB-lite"/>
    </source>
</evidence>
<dbReference type="KEGG" id="dzi:111302415"/>
<dbReference type="AlphaFoldDB" id="A0A6P5ZMN0"/>
<dbReference type="GO" id="GO:0003676">
    <property type="term" value="F:nucleic acid binding"/>
    <property type="evidence" value="ECO:0007669"/>
    <property type="project" value="InterPro"/>
</dbReference>
<keyword evidence="3" id="KW-1185">Reference proteome</keyword>
<dbReference type="Proteomes" id="UP000515121">
    <property type="component" value="Unplaced"/>
</dbReference>
<protein>
    <submittedName>
        <fullName evidence="4">Uncharacterized protein LOC111302415</fullName>
    </submittedName>
</protein>
<dbReference type="OrthoDB" id="1002400at2759"/>
<dbReference type="InterPro" id="IPR012337">
    <property type="entry name" value="RNaseH-like_sf"/>
</dbReference>
<dbReference type="Pfam" id="PF13456">
    <property type="entry name" value="RVT_3"/>
    <property type="match status" value="1"/>
</dbReference>
<reference evidence="4" key="1">
    <citation type="submission" date="2025-08" db="UniProtKB">
        <authorList>
            <consortium name="RefSeq"/>
        </authorList>
    </citation>
    <scope>IDENTIFICATION</scope>
    <source>
        <tissue evidence="4">Fruit stalk</tissue>
    </source>
</reference>
<dbReference type="SUPFAM" id="SSF53098">
    <property type="entry name" value="Ribonuclease H-like"/>
    <property type="match status" value="1"/>
</dbReference>
<organism evidence="3 4">
    <name type="scientific">Durio zibethinus</name>
    <name type="common">Durian</name>
    <dbReference type="NCBI Taxonomy" id="66656"/>
    <lineage>
        <taxon>Eukaryota</taxon>
        <taxon>Viridiplantae</taxon>
        <taxon>Streptophyta</taxon>
        <taxon>Embryophyta</taxon>
        <taxon>Tracheophyta</taxon>
        <taxon>Spermatophyta</taxon>
        <taxon>Magnoliopsida</taxon>
        <taxon>eudicotyledons</taxon>
        <taxon>Gunneridae</taxon>
        <taxon>Pentapetalae</taxon>
        <taxon>rosids</taxon>
        <taxon>malvids</taxon>
        <taxon>Malvales</taxon>
        <taxon>Malvaceae</taxon>
        <taxon>Helicteroideae</taxon>
        <taxon>Durio</taxon>
    </lineage>
</organism>
<dbReference type="CDD" id="cd06222">
    <property type="entry name" value="RNase_H_like"/>
    <property type="match status" value="1"/>
</dbReference>